<reference evidence="2 3" key="1">
    <citation type="submission" date="2017-01" db="EMBL/GenBank/DDBJ databases">
        <authorList>
            <person name="Mah S.A."/>
            <person name="Swanson W.J."/>
            <person name="Moy G.W."/>
            <person name="Vacquier V.D."/>
        </authorList>
    </citation>
    <scope>NUCLEOTIDE SEQUENCE [LARGE SCALE GENOMIC DNA]</scope>
    <source>
        <strain evidence="2 3">DSM 18014</strain>
    </source>
</reference>
<protein>
    <recommendedName>
        <fullName evidence="4">YcxB-like protein</fullName>
    </recommendedName>
</protein>
<evidence type="ECO:0008006" key="4">
    <source>
        <dbReference type="Google" id="ProtNLM"/>
    </source>
</evidence>
<proteinExistence type="predicted"/>
<keyword evidence="1" id="KW-1133">Transmembrane helix</keyword>
<evidence type="ECO:0000256" key="1">
    <source>
        <dbReference type="SAM" id="Phobius"/>
    </source>
</evidence>
<gene>
    <name evidence="2" type="ORF">SAMN05421785_102101</name>
</gene>
<dbReference type="AlphaFoldDB" id="A0A1N7LAX9"/>
<organism evidence="2 3">
    <name type="scientific">Chryseobacterium gambrini</name>
    <dbReference type="NCBI Taxonomy" id="373672"/>
    <lineage>
        <taxon>Bacteria</taxon>
        <taxon>Pseudomonadati</taxon>
        <taxon>Bacteroidota</taxon>
        <taxon>Flavobacteriia</taxon>
        <taxon>Flavobacteriales</taxon>
        <taxon>Weeksellaceae</taxon>
        <taxon>Chryseobacterium group</taxon>
        <taxon>Chryseobacterium</taxon>
    </lineage>
</organism>
<feature type="transmembrane region" description="Helical" evidence="1">
    <location>
        <begin position="38"/>
        <end position="54"/>
    </location>
</feature>
<name>A0A1N7LAX9_9FLAO</name>
<dbReference type="Proteomes" id="UP000185781">
    <property type="component" value="Unassembled WGS sequence"/>
</dbReference>
<sequence>MNQNNIIEFIFNEKLERENQNFYFKYVWKKNFRELKKAIIYAIIFLTIGFLPLQNFDKSAFPYIFKYFGFLYIGYIFLLIYQYFTFKKRFQIEVDKIIKKYKQKNESHFIILNSEYIEFKNPFTTIMSVWENTSYIILDDYILISPINNLYYITHKSEITIDQFKIIIDYLQKYSNLKK</sequence>
<keyword evidence="1" id="KW-0472">Membrane</keyword>
<evidence type="ECO:0000313" key="3">
    <source>
        <dbReference type="Proteomes" id="UP000185781"/>
    </source>
</evidence>
<dbReference type="RefSeq" id="WP_076390655.1">
    <property type="nucleotide sequence ID" value="NZ_FTOV01000002.1"/>
</dbReference>
<dbReference type="EMBL" id="FTOV01000002">
    <property type="protein sequence ID" value="SIS70978.1"/>
    <property type="molecule type" value="Genomic_DNA"/>
</dbReference>
<accession>A0A1N7LAX9</accession>
<evidence type="ECO:0000313" key="2">
    <source>
        <dbReference type="EMBL" id="SIS70978.1"/>
    </source>
</evidence>
<dbReference type="STRING" id="373672.SAMN05421785_102101"/>
<dbReference type="OrthoDB" id="1253859at2"/>
<keyword evidence="1" id="KW-0812">Transmembrane</keyword>
<feature type="transmembrane region" description="Helical" evidence="1">
    <location>
        <begin position="60"/>
        <end position="81"/>
    </location>
</feature>